<reference evidence="3 4" key="1">
    <citation type="submission" date="2019-03" db="EMBL/GenBank/DDBJ databases">
        <title>Genomic Encyclopedia of Type Strains, Phase IV (KMG-IV): sequencing the most valuable type-strain genomes for metagenomic binning, comparative biology and taxonomic classification.</title>
        <authorList>
            <person name="Goeker M."/>
        </authorList>
    </citation>
    <scope>NUCLEOTIDE SEQUENCE [LARGE SCALE GENOMIC DNA]</scope>
    <source>
        <strain evidence="3 4">DSM 15969</strain>
    </source>
</reference>
<dbReference type="InterPro" id="IPR036679">
    <property type="entry name" value="FlgN-like_sf"/>
</dbReference>
<sequence length="162" mass="18184">MWDRLIALLAELSQLCQGLLELSKQKREFLIAGQAQKLEAVTRQEEVLILRIGKLEVLREKVLQEIAAAHQLNTQGLTISQLRQLADDENANKIKEFEQVFSGITNELVPLNQLNTQLIQQSLNFVNYNINLLAQTQTGPTYAAKGSSGQNQPSRNFLDAKV</sequence>
<dbReference type="EMBL" id="SLUI01000009">
    <property type="protein sequence ID" value="TCL36111.1"/>
    <property type="molecule type" value="Genomic_DNA"/>
</dbReference>
<dbReference type="GO" id="GO:0044780">
    <property type="term" value="P:bacterial-type flagellum assembly"/>
    <property type="evidence" value="ECO:0007669"/>
    <property type="project" value="InterPro"/>
</dbReference>
<dbReference type="AlphaFoldDB" id="A0A4R1Q550"/>
<name>A0A4R1Q550_9FIRM</name>
<evidence type="ECO:0000256" key="2">
    <source>
        <dbReference type="SAM" id="MobiDB-lite"/>
    </source>
</evidence>
<dbReference type="InterPro" id="IPR007809">
    <property type="entry name" value="FlgN-like"/>
</dbReference>
<comment type="caution">
    <text evidence="3">The sequence shown here is derived from an EMBL/GenBank/DDBJ whole genome shotgun (WGS) entry which is preliminary data.</text>
</comment>
<gene>
    <name evidence="3" type="ORF">EV210_10960</name>
</gene>
<protein>
    <submittedName>
        <fullName evidence="3">FlgN protein</fullName>
    </submittedName>
</protein>
<evidence type="ECO:0000256" key="1">
    <source>
        <dbReference type="ARBA" id="ARBA00022795"/>
    </source>
</evidence>
<evidence type="ECO:0000313" key="4">
    <source>
        <dbReference type="Proteomes" id="UP000295063"/>
    </source>
</evidence>
<evidence type="ECO:0000313" key="3">
    <source>
        <dbReference type="EMBL" id="TCL36111.1"/>
    </source>
</evidence>
<feature type="region of interest" description="Disordered" evidence="2">
    <location>
        <begin position="141"/>
        <end position="162"/>
    </location>
</feature>
<proteinExistence type="predicted"/>
<organism evidence="3 4">
    <name type="scientific">Anaerospora hongkongensis</name>
    <dbReference type="NCBI Taxonomy" id="244830"/>
    <lineage>
        <taxon>Bacteria</taxon>
        <taxon>Bacillati</taxon>
        <taxon>Bacillota</taxon>
        <taxon>Negativicutes</taxon>
        <taxon>Selenomonadales</taxon>
        <taxon>Sporomusaceae</taxon>
        <taxon>Anaerospora</taxon>
    </lineage>
</organism>
<dbReference type="Pfam" id="PF05130">
    <property type="entry name" value="FlgN"/>
    <property type="match status" value="1"/>
</dbReference>
<dbReference type="Proteomes" id="UP000295063">
    <property type="component" value="Unassembled WGS sequence"/>
</dbReference>
<dbReference type="SUPFAM" id="SSF140566">
    <property type="entry name" value="FlgN-like"/>
    <property type="match status" value="1"/>
</dbReference>
<accession>A0A4R1Q550</accession>
<dbReference type="OrthoDB" id="2660802at2"/>
<dbReference type="Gene3D" id="1.20.58.300">
    <property type="entry name" value="FlgN-like"/>
    <property type="match status" value="1"/>
</dbReference>
<dbReference type="RefSeq" id="WP_132081749.1">
    <property type="nucleotide sequence ID" value="NZ_SLUI01000009.1"/>
</dbReference>
<keyword evidence="1" id="KW-1005">Bacterial flagellum biogenesis</keyword>
<keyword evidence="4" id="KW-1185">Reference proteome</keyword>